<dbReference type="PANTHER" id="PTHR31796">
    <property type="entry name" value="SUZ DOMAIN-CONTAINING PROTEIN 1"/>
    <property type="match status" value="1"/>
</dbReference>
<dbReference type="Proteomes" id="UP000298390">
    <property type="component" value="Unassembled WGS sequence"/>
</dbReference>
<evidence type="ECO:0000313" key="3">
    <source>
        <dbReference type="EMBL" id="TFY53041.1"/>
    </source>
</evidence>
<evidence type="ECO:0000259" key="2">
    <source>
        <dbReference type="PROSITE" id="PS51673"/>
    </source>
</evidence>
<comment type="caution">
    <text evidence="3">The sequence shown here is derived from an EMBL/GenBank/DDBJ whole genome shotgun (WGS) entry which is preliminary data.</text>
</comment>
<dbReference type="InterPro" id="IPR024771">
    <property type="entry name" value="SUZ"/>
</dbReference>
<proteinExistence type="predicted"/>
<dbReference type="AlphaFoldDB" id="A0A4Y9XV59"/>
<dbReference type="PANTHER" id="PTHR31796:SF2">
    <property type="entry name" value="SUZ DOMAIN-CONTAINING PROTEIN 1"/>
    <property type="match status" value="1"/>
</dbReference>
<dbReference type="InterPro" id="IPR039228">
    <property type="entry name" value="SZRD1"/>
</dbReference>
<feature type="compositionally biased region" description="Acidic residues" evidence="1">
    <location>
        <begin position="40"/>
        <end position="53"/>
    </location>
</feature>
<dbReference type="STRING" id="34475.A0A4Y9XV59"/>
<feature type="region of interest" description="Disordered" evidence="1">
    <location>
        <begin position="21"/>
        <end position="68"/>
    </location>
</feature>
<feature type="region of interest" description="Disordered" evidence="1">
    <location>
        <begin position="97"/>
        <end position="207"/>
    </location>
</feature>
<dbReference type="PROSITE" id="PS51673">
    <property type="entry name" value="SUZ"/>
    <property type="match status" value="1"/>
</dbReference>
<feature type="domain" description="SUZ" evidence="2">
    <location>
        <begin position="63"/>
        <end position="137"/>
    </location>
</feature>
<sequence length="207" mass="21627">MSVASTSTASDVWEQSLPDASSLAHRVKAKAPVAVVRDSWDDDDDEDKEEEDPQALWENANKKAPMPELVMVGSGTSTVLPPPPAAFQPTLKILKRPTAGASSSAPAAQSAVDAQKSYAEREAQYQAARQRIFSDSPRQGGADGLSIDAERGATVKSRSPPPADTTSVRVLRAPRGPPVDPSASSATNAKPSRGFAGKRGGRGAPRG</sequence>
<dbReference type="EMBL" id="SEKV01000880">
    <property type="protein sequence ID" value="TFY53041.1"/>
    <property type="molecule type" value="Genomic_DNA"/>
</dbReference>
<organism evidence="3 4">
    <name type="scientific">Rhodofomes roseus</name>
    <dbReference type="NCBI Taxonomy" id="34475"/>
    <lineage>
        <taxon>Eukaryota</taxon>
        <taxon>Fungi</taxon>
        <taxon>Dikarya</taxon>
        <taxon>Basidiomycota</taxon>
        <taxon>Agaricomycotina</taxon>
        <taxon>Agaricomycetes</taxon>
        <taxon>Polyporales</taxon>
        <taxon>Rhodofomes</taxon>
    </lineage>
</organism>
<name>A0A4Y9XV59_9APHY</name>
<gene>
    <name evidence="3" type="ORF">EVJ58_g9669</name>
</gene>
<reference evidence="3 4" key="1">
    <citation type="submission" date="2019-01" db="EMBL/GenBank/DDBJ databases">
        <title>Genome sequencing of the rare red list fungi Fomitopsis rosea.</title>
        <authorList>
            <person name="Buettner E."/>
            <person name="Kellner H."/>
        </authorList>
    </citation>
    <scope>NUCLEOTIDE SEQUENCE [LARGE SCALE GENOMIC DNA]</scope>
    <source>
        <strain evidence="3 4">DSM 105464</strain>
    </source>
</reference>
<dbReference type="Pfam" id="PF12752">
    <property type="entry name" value="SUZ"/>
    <property type="match status" value="1"/>
</dbReference>
<evidence type="ECO:0000256" key="1">
    <source>
        <dbReference type="SAM" id="MobiDB-lite"/>
    </source>
</evidence>
<accession>A0A4Y9XV59</accession>
<protein>
    <recommendedName>
        <fullName evidence="2">SUZ domain-containing protein</fullName>
    </recommendedName>
</protein>
<evidence type="ECO:0000313" key="4">
    <source>
        <dbReference type="Proteomes" id="UP000298390"/>
    </source>
</evidence>
<feature type="compositionally biased region" description="Low complexity" evidence="1">
    <location>
        <begin position="99"/>
        <end position="114"/>
    </location>
</feature>